<keyword evidence="2" id="KW-1185">Reference proteome</keyword>
<reference evidence="1" key="1">
    <citation type="submission" date="2021-06" db="EMBL/GenBank/DDBJ databases">
        <authorList>
            <person name="Kallberg Y."/>
            <person name="Tangrot J."/>
            <person name="Rosling A."/>
        </authorList>
    </citation>
    <scope>NUCLEOTIDE SEQUENCE</scope>
    <source>
        <strain evidence="1">MA461A</strain>
    </source>
</reference>
<name>A0ACA9SZ47_9GLOM</name>
<accession>A0ACA9SZ47</accession>
<evidence type="ECO:0000313" key="2">
    <source>
        <dbReference type="Proteomes" id="UP000789920"/>
    </source>
</evidence>
<comment type="caution">
    <text evidence="1">The sequence shown here is derived from an EMBL/GenBank/DDBJ whole genome shotgun (WGS) entry which is preliminary data.</text>
</comment>
<dbReference type="EMBL" id="CAJVQC010166360">
    <property type="protein sequence ID" value="CAG8849588.1"/>
    <property type="molecule type" value="Genomic_DNA"/>
</dbReference>
<proteinExistence type="predicted"/>
<gene>
    <name evidence="1" type="ORF">RPERSI_LOCUS35662</name>
</gene>
<feature type="non-terminal residue" evidence="1">
    <location>
        <position position="142"/>
    </location>
</feature>
<protein>
    <submittedName>
        <fullName evidence="1">6958_t:CDS:1</fullName>
    </submittedName>
</protein>
<feature type="non-terminal residue" evidence="1">
    <location>
        <position position="1"/>
    </location>
</feature>
<dbReference type="Proteomes" id="UP000789920">
    <property type="component" value="Unassembled WGS sequence"/>
</dbReference>
<evidence type="ECO:0000313" key="1">
    <source>
        <dbReference type="EMBL" id="CAG8849588.1"/>
    </source>
</evidence>
<sequence>KWKCGRPATMESHLALHCKGDIPDNLRHHYLIKVAKQNNKINDDSDNESTLLLSTKPRSYCKPISSKKVNEINKALFKAFVCTRIAFSVIDNPFVHDLFHLLEPGWVPPGRVILSERILNEEAARITIQMDSLLDKAENLTL</sequence>
<organism evidence="1 2">
    <name type="scientific">Racocetra persica</name>
    <dbReference type="NCBI Taxonomy" id="160502"/>
    <lineage>
        <taxon>Eukaryota</taxon>
        <taxon>Fungi</taxon>
        <taxon>Fungi incertae sedis</taxon>
        <taxon>Mucoromycota</taxon>
        <taxon>Glomeromycotina</taxon>
        <taxon>Glomeromycetes</taxon>
        <taxon>Diversisporales</taxon>
        <taxon>Gigasporaceae</taxon>
        <taxon>Racocetra</taxon>
    </lineage>
</organism>